<dbReference type="AlphaFoldDB" id="C5C2I8"/>
<dbReference type="EMBL" id="CP001618">
    <property type="protein sequence ID" value="ACQ79674.1"/>
    <property type="molecule type" value="Genomic_DNA"/>
</dbReference>
<keyword evidence="1" id="KW-0812">Transmembrane</keyword>
<dbReference type="KEGG" id="bcv:Bcav_1416"/>
<evidence type="ECO:0000313" key="3">
    <source>
        <dbReference type="Proteomes" id="UP000007962"/>
    </source>
</evidence>
<dbReference type="Proteomes" id="UP000007962">
    <property type="component" value="Chromosome"/>
</dbReference>
<dbReference type="HOGENOM" id="CLU_1286691_0_0_11"/>
<proteinExistence type="predicted"/>
<organism evidence="2 3">
    <name type="scientific">Beutenbergia cavernae (strain ATCC BAA-8 / DSM 12333 / CCUG 43141 / JCM 11478 / NBRC 16432 / NCIMB 13614 / HKI 0122)</name>
    <dbReference type="NCBI Taxonomy" id="471853"/>
    <lineage>
        <taxon>Bacteria</taxon>
        <taxon>Bacillati</taxon>
        <taxon>Actinomycetota</taxon>
        <taxon>Actinomycetes</taxon>
        <taxon>Micrococcales</taxon>
        <taxon>Beutenbergiaceae</taxon>
        <taxon>Beutenbergia</taxon>
    </lineage>
</organism>
<sequence>MTEPSEPGEGGQRGSAWSARLQRTGGAIDARTAEAARRLAVPIARTTRVLRIPSWLFGFGASVPPLALVPLALSWQLWPKVVGLTVCAAAIVVVAWFWYRRLAMLRAVRDVDAFTGETAHLLSVTDLGGEVYSRLEAAAQRGGIGLMRRMAAIWRVIQIPSVLADHIEEHPRVRWFVPPRLLTTWTLVVATAWVGVVGWVLVAVAYPLSATPVL</sequence>
<name>C5C2I8_BEUC1</name>
<accession>C5C2I8</accession>
<keyword evidence="1" id="KW-1133">Transmembrane helix</keyword>
<gene>
    <name evidence="2" type="ordered locus">Bcav_1416</name>
</gene>
<protein>
    <submittedName>
        <fullName evidence="2">Uncharacterized protein</fullName>
    </submittedName>
</protein>
<evidence type="ECO:0000313" key="2">
    <source>
        <dbReference type="EMBL" id="ACQ79674.1"/>
    </source>
</evidence>
<feature type="transmembrane region" description="Helical" evidence="1">
    <location>
        <begin position="81"/>
        <end position="99"/>
    </location>
</feature>
<evidence type="ECO:0000256" key="1">
    <source>
        <dbReference type="SAM" id="Phobius"/>
    </source>
</evidence>
<keyword evidence="1" id="KW-0472">Membrane</keyword>
<dbReference type="eggNOG" id="ENOG5033MK9">
    <property type="taxonomic scope" value="Bacteria"/>
</dbReference>
<dbReference type="OrthoDB" id="5145992at2"/>
<keyword evidence="3" id="KW-1185">Reference proteome</keyword>
<feature type="transmembrane region" description="Helical" evidence="1">
    <location>
        <begin position="182"/>
        <end position="206"/>
    </location>
</feature>
<dbReference type="RefSeq" id="WP_015881914.1">
    <property type="nucleotide sequence ID" value="NC_012669.1"/>
</dbReference>
<feature type="transmembrane region" description="Helical" evidence="1">
    <location>
        <begin position="55"/>
        <end position="75"/>
    </location>
</feature>
<reference evidence="2 3" key="1">
    <citation type="journal article" date="2009" name="Stand. Genomic Sci.">
        <title>Complete genome sequence of Beutenbergia cavernae type strain (HKI 0122).</title>
        <authorList>
            <person name="Land M."/>
            <person name="Pukall R."/>
            <person name="Abt B."/>
            <person name="Goker M."/>
            <person name="Rohde M."/>
            <person name="Glavina Del Rio T."/>
            <person name="Tice H."/>
            <person name="Copeland A."/>
            <person name="Cheng J.F."/>
            <person name="Lucas S."/>
            <person name="Chen F."/>
            <person name="Nolan M."/>
            <person name="Bruce D."/>
            <person name="Goodwin L."/>
            <person name="Pitluck S."/>
            <person name="Ivanova N."/>
            <person name="Mavromatis K."/>
            <person name="Ovchinnikova G."/>
            <person name="Pati A."/>
            <person name="Chen A."/>
            <person name="Palaniappan K."/>
            <person name="Hauser L."/>
            <person name="Chang Y.J."/>
            <person name="Jefferies C.C."/>
            <person name="Saunders E."/>
            <person name="Brettin T."/>
            <person name="Detter J.C."/>
            <person name="Han C."/>
            <person name="Chain P."/>
            <person name="Bristow J."/>
            <person name="Eisen J.A."/>
            <person name="Markowitz V."/>
            <person name="Hugenholtz P."/>
            <person name="Kyrpides N.C."/>
            <person name="Klenk H.P."/>
            <person name="Lapidus A."/>
        </authorList>
    </citation>
    <scope>NUCLEOTIDE SEQUENCE [LARGE SCALE GENOMIC DNA]</scope>
    <source>
        <strain evidence="3">ATCC BAA-8 / DSM 12333 / NBRC 16432</strain>
    </source>
</reference>
<dbReference type="STRING" id="471853.Bcav_1416"/>